<evidence type="ECO:0000313" key="8">
    <source>
        <dbReference type="Proteomes" id="UP001152795"/>
    </source>
</evidence>
<dbReference type="InterPro" id="IPR024185">
    <property type="entry name" value="FTHF_cligase-like_sf"/>
</dbReference>
<dbReference type="PANTHER" id="PTHR23407">
    <property type="entry name" value="ATPASE INHIBITOR/5-FORMYLTETRAHYDROFOLATE CYCLO-LIGASE"/>
    <property type="match status" value="1"/>
</dbReference>
<dbReference type="SUPFAM" id="SSF100950">
    <property type="entry name" value="NagB/RpiA/CoA transferase-like"/>
    <property type="match status" value="1"/>
</dbReference>
<evidence type="ECO:0000256" key="4">
    <source>
        <dbReference type="ARBA" id="ARBA00036539"/>
    </source>
</evidence>
<dbReference type="GO" id="GO:0005524">
    <property type="term" value="F:ATP binding"/>
    <property type="evidence" value="ECO:0007669"/>
    <property type="project" value="UniProtKB-KW"/>
</dbReference>
<protein>
    <recommendedName>
        <fullName evidence="5 6">5-formyltetrahydrofolate cyclo-ligase</fullName>
        <ecNumber evidence="5 6">6.3.3.2</ecNumber>
    </recommendedName>
</protein>
<dbReference type="FunFam" id="3.40.50.10420:FF:000007">
    <property type="entry name" value="5-formyltetrahydrofolate cyclo-ligase"/>
    <property type="match status" value="1"/>
</dbReference>
<dbReference type="InterPro" id="IPR037171">
    <property type="entry name" value="NagB/RpiA_transferase-like"/>
</dbReference>
<keyword evidence="3 6" id="KW-0067">ATP-binding</keyword>
<reference evidence="7" key="1">
    <citation type="submission" date="2020-04" db="EMBL/GenBank/DDBJ databases">
        <authorList>
            <person name="Alioto T."/>
            <person name="Alioto T."/>
            <person name="Gomez Garrido J."/>
        </authorList>
    </citation>
    <scope>NUCLEOTIDE SEQUENCE</scope>
    <source>
        <strain evidence="7">A484AB</strain>
    </source>
</reference>
<comment type="caution">
    <text evidence="7">The sequence shown here is derived from an EMBL/GenBank/DDBJ whole genome shotgun (WGS) entry which is preliminary data.</text>
</comment>
<dbReference type="Proteomes" id="UP001152795">
    <property type="component" value="Unassembled WGS sequence"/>
</dbReference>
<evidence type="ECO:0000313" key="7">
    <source>
        <dbReference type="EMBL" id="CAB4042697.1"/>
    </source>
</evidence>
<keyword evidence="8" id="KW-1185">Reference proteome</keyword>
<comment type="cofactor">
    <cofactor evidence="6">
        <name>Mg(2+)</name>
        <dbReference type="ChEBI" id="CHEBI:18420"/>
    </cofactor>
</comment>
<dbReference type="GO" id="GO:0005739">
    <property type="term" value="C:mitochondrion"/>
    <property type="evidence" value="ECO:0007669"/>
    <property type="project" value="TreeGrafter"/>
</dbReference>
<evidence type="ECO:0000256" key="6">
    <source>
        <dbReference type="RuleBase" id="RU361279"/>
    </source>
</evidence>
<keyword evidence="2 6" id="KW-0547">Nucleotide-binding</keyword>
<dbReference type="Gene3D" id="3.40.50.10420">
    <property type="entry name" value="NagB/RpiA/CoA transferase-like"/>
    <property type="match status" value="1"/>
</dbReference>
<evidence type="ECO:0000256" key="5">
    <source>
        <dbReference type="ARBA" id="ARBA00038966"/>
    </source>
</evidence>
<keyword evidence="6" id="KW-0479">Metal-binding</keyword>
<dbReference type="GO" id="GO:0035999">
    <property type="term" value="P:tetrahydrofolate interconversion"/>
    <property type="evidence" value="ECO:0007669"/>
    <property type="project" value="TreeGrafter"/>
</dbReference>
<evidence type="ECO:0000256" key="1">
    <source>
        <dbReference type="ARBA" id="ARBA00010638"/>
    </source>
</evidence>
<proteinExistence type="inferred from homology"/>
<organism evidence="7 8">
    <name type="scientific">Paramuricea clavata</name>
    <name type="common">Red gorgonian</name>
    <name type="synonym">Violescent sea-whip</name>
    <dbReference type="NCBI Taxonomy" id="317549"/>
    <lineage>
        <taxon>Eukaryota</taxon>
        <taxon>Metazoa</taxon>
        <taxon>Cnidaria</taxon>
        <taxon>Anthozoa</taxon>
        <taxon>Octocorallia</taxon>
        <taxon>Malacalcyonacea</taxon>
        <taxon>Plexauridae</taxon>
        <taxon>Paramuricea</taxon>
    </lineage>
</organism>
<evidence type="ECO:0000256" key="2">
    <source>
        <dbReference type="ARBA" id="ARBA00022741"/>
    </source>
</evidence>
<dbReference type="PANTHER" id="PTHR23407:SF1">
    <property type="entry name" value="5-FORMYLTETRAHYDROFOLATE CYCLO-LIGASE"/>
    <property type="match status" value="1"/>
</dbReference>
<gene>
    <name evidence="7" type="ORF">PACLA_8A064393</name>
</gene>
<comment type="similarity">
    <text evidence="1 6">Belongs to the 5-formyltetrahydrofolate cyclo-ligase family.</text>
</comment>
<accession>A0A6S7KD27</accession>
<dbReference type="GO" id="GO:0046872">
    <property type="term" value="F:metal ion binding"/>
    <property type="evidence" value="ECO:0007669"/>
    <property type="project" value="UniProtKB-KW"/>
</dbReference>
<dbReference type="EMBL" id="CACRXK020030637">
    <property type="protein sequence ID" value="CAB4042697.1"/>
    <property type="molecule type" value="Genomic_DNA"/>
</dbReference>
<dbReference type="PIRSF" id="PIRSF006806">
    <property type="entry name" value="FTHF_cligase"/>
    <property type="match status" value="1"/>
</dbReference>
<dbReference type="NCBIfam" id="TIGR02727">
    <property type="entry name" value="MTHFS_bact"/>
    <property type="match status" value="1"/>
</dbReference>
<sequence length="198" mass="21988">MAAATGIKEAKNILRKELKRRLAGMSVELKQTESARVATKLFAMKEFQQSKRISLYMSMPNEVDTFGIMGKIFELNKKCFIPHYIGPIMKMVELTSMADYESLPLTSWNIKQPADNDDRADALETGGLDLIVVPGLGFTSEGARLGRGKGYYDSYITKSIKLGLKAPITVALAFSIQMCESVPISDHDMIIDHVLYAD</sequence>
<dbReference type="EC" id="6.3.3.2" evidence="5 6"/>
<dbReference type="InterPro" id="IPR002698">
    <property type="entry name" value="FTHF_cligase"/>
</dbReference>
<evidence type="ECO:0000256" key="3">
    <source>
        <dbReference type="ARBA" id="ARBA00022840"/>
    </source>
</evidence>
<dbReference type="GO" id="GO:0030272">
    <property type="term" value="F:5-formyltetrahydrofolate cyclo-ligase activity"/>
    <property type="evidence" value="ECO:0007669"/>
    <property type="project" value="UniProtKB-EC"/>
</dbReference>
<dbReference type="AlphaFoldDB" id="A0A6S7KD27"/>
<dbReference type="Pfam" id="PF01812">
    <property type="entry name" value="5-FTHF_cyc-lig"/>
    <property type="match status" value="1"/>
</dbReference>
<dbReference type="GO" id="GO:0009396">
    <property type="term" value="P:folic acid-containing compound biosynthetic process"/>
    <property type="evidence" value="ECO:0007669"/>
    <property type="project" value="TreeGrafter"/>
</dbReference>
<comment type="catalytic activity">
    <reaction evidence="4 6">
        <text>(6S)-5-formyl-5,6,7,8-tetrahydrofolate + ATP = (6R)-5,10-methenyltetrahydrofolate + ADP + phosphate</text>
        <dbReference type="Rhea" id="RHEA:10488"/>
        <dbReference type="ChEBI" id="CHEBI:30616"/>
        <dbReference type="ChEBI" id="CHEBI:43474"/>
        <dbReference type="ChEBI" id="CHEBI:57455"/>
        <dbReference type="ChEBI" id="CHEBI:57457"/>
        <dbReference type="ChEBI" id="CHEBI:456216"/>
        <dbReference type="EC" id="6.3.3.2"/>
    </reaction>
</comment>
<dbReference type="OrthoDB" id="2015992at2759"/>
<name>A0A6S7KD27_PARCT</name>
<keyword evidence="6" id="KW-0460">Magnesium</keyword>